<gene>
    <name evidence="2" type="ORF">BJ554DRAFT_4062</name>
</gene>
<sequence length="68" mass="8026">MEQNKIEIEQLRGRGRDRRQKKKKKKTSGAPNALLMQLVSANKSVEEVRTLFELLNERELPPQRLRLK</sequence>
<reference evidence="2 3" key="1">
    <citation type="journal article" name="Sci. Rep.">
        <title>Genome-scale phylogenetic analyses confirm Olpidium as the closest living zoosporic fungus to the non-flagellated, terrestrial fungi.</title>
        <authorList>
            <person name="Chang Y."/>
            <person name="Rochon D."/>
            <person name="Sekimoto S."/>
            <person name="Wang Y."/>
            <person name="Chovatia M."/>
            <person name="Sandor L."/>
            <person name="Salamov A."/>
            <person name="Grigoriev I.V."/>
            <person name="Stajich J.E."/>
            <person name="Spatafora J.W."/>
        </authorList>
    </citation>
    <scope>NUCLEOTIDE SEQUENCE [LARGE SCALE GENOMIC DNA]</scope>
    <source>
        <strain evidence="2">S191</strain>
    </source>
</reference>
<dbReference type="AlphaFoldDB" id="A0A8H8A0C4"/>
<keyword evidence="3" id="KW-1185">Reference proteome</keyword>
<evidence type="ECO:0000256" key="1">
    <source>
        <dbReference type="SAM" id="MobiDB-lite"/>
    </source>
</evidence>
<evidence type="ECO:0000313" key="2">
    <source>
        <dbReference type="EMBL" id="KAG5462686.1"/>
    </source>
</evidence>
<evidence type="ECO:0000313" key="3">
    <source>
        <dbReference type="Proteomes" id="UP000673691"/>
    </source>
</evidence>
<dbReference type="EMBL" id="JAEFCI010001776">
    <property type="protein sequence ID" value="KAG5462686.1"/>
    <property type="molecule type" value="Genomic_DNA"/>
</dbReference>
<name>A0A8H8A0C4_9FUNG</name>
<protein>
    <submittedName>
        <fullName evidence="2">Uncharacterized protein</fullName>
    </submittedName>
</protein>
<comment type="caution">
    <text evidence="2">The sequence shown here is derived from an EMBL/GenBank/DDBJ whole genome shotgun (WGS) entry which is preliminary data.</text>
</comment>
<accession>A0A8H8A0C4</accession>
<organism evidence="2 3">
    <name type="scientific">Olpidium bornovanus</name>
    <dbReference type="NCBI Taxonomy" id="278681"/>
    <lineage>
        <taxon>Eukaryota</taxon>
        <taxon>Fungi</taxon>
        <taxon>Fungi incertae sedis</taxon>
        <taxon>Olpidiomycota</taxon>
        <taxon>Olpidiomycotina</taxon>
        <taxon>Olpidiomycetes</taxon>
        <taxon>Olpidiales</taxon>
        <taxon>Olpidiaceae</taxon>
        <taxon>Olpidium</taxon>
    </lineage>
</organism>
<feature type="region of interest" description="Disordered" evidence="1">
    <location>
        <begin position="1"/>
        <end position="30"/>
    </location>
</feature>
<feature type="compositionally biased region" description="Basic and acidic residues" evidence="1">
    <location>
        <begin position="1"/>
        <end position="14"/>
    </location>
</feature>
<feature type="compositionally biased region" description="Basic residues" evidence="1">
    <location>
        <begin position="15"/>
        <end position="27"/>
    </location>
</feature>
<dbReference type="Proteomes" id="UP000673691">
    <property type="component" value="Unassembled WGS sequence"/>
</dbReference>
<proteinExistence type="predicted"/>